<sequence>MERNRIYISWVQSLVKESPTEMKEKLLASVSGVAATTSSNEGSNVNSQVESVDHAVLGAWLEQMQLDHLVAQQN</sequence>
<proteinExistence type="predicted"/>
<dbReference type="EMBL" id="BTGU01000193">
    <property type="protein sequence ID" value="GMN64754.1"/>
    <property type="molecule type" value="Genomic_DNA"/>
</dbReference>
<gene>
    <name evidence="1" type="ORF">TIFTF001_033835</name>
</gene>
<organism evidence="1 2">
    <name type="scientific">Ficus carica</name>
    <name type="common">Common fig</name>
    <dbReference type="NCBI Taxonomy" id="3494"/>
    <lineage>
        <taxon>Eukaryota</taxon>
        <taxon>Viridiplantae</taxon>
        <taxon>Streptophyta</taxon>
        <taxon>Embryophyta</taxon>
        <taxon>Tracheophyta</taxon>
        <taxon>Spermatophyta</taxon>
        <taxon>Magnoliopsida</taxon>
        <taxon>eudicotyledons</taxon>
        <taxon>Gunneridae</taxon>
        <taxon>Pentapetalae</taxon>
        <taxon>rosids</taxon>
        <taxon>fabids</taxon>
        <taxon>Rosales</taxon>
        <taxon>Moraceae</taxon>
        <taxon>Ficeae</taxon>
        <taxon>Ficus</taxon>
    </lineage>
</organism>
<evidence type="ECO:0000313" key="1">
    <source>
        <dbReference type="EMBL" id="GMN64754.1"/>
    </source>
</evidence>
<reference evidence="1" key="1">
    <citation type="submission" date="2023-07" db="EMBL/GenBank/DDBJ databases">
        <title>draft genome sequence of fig (Ficus carica).</title>
        <authorList>
            <person name="Takahashi T."/>
            <person name="Nishimura K."/>
        </authorList>
    </citation>
    <scope>NUCLEOTIDE SEQUENCE</scope>
</reference>
<accession>A0AA88E640</accession>
<dbReference type="Proteomes" id="UP001187192">
    <property type="component" value="Unassembled WGS sequence"/>
</dbReference>
<protein>
    <submittedName>
        <fullName evidence="1">Uncharacterized protein</fullName>
    </submittedName>
</protein>
<comment type="caution">
    <text evidence="1">The sequence shown here is derived from an EMBL/GenBank/DDBJ whole genome shotgun (WGS) entry which is preliminary data.</text>
</comment>
<evidence type="ECO:0000313" key="2">
    <source>
        <dbReference type="Proteomes" id="UP001187192"/>
    </source>
</evidence>
<keyword evidence="2" id="KW-1185">Reference proteome</keyword>
<dbReference type="AlphaFoldDB" id="A0AA88E640"/>
<name>A0AA88E640_FICCA</name>